<dbReference type="Pfam" id="PF01758">
    <property type="entry name" value="SBF"/>
    <property type="match status" value="1"/>
</dbReference>
<dbReference type="EMBL" id="JBIAUT010000002">
    <property type="protein sequence ID" value="MFF4215998.1"/>
    <property type="molecule type" value="Genomic_DNA"/>
</dbReference>
<feature type="transmembrane region" description="Helical" evidence="6">
    <location>
        <begin position="266"/>
        <end position="285"/>
    </location>
</feature>
<keyword evidence="2 6" id="KW-0812">Transmembrane</keyword>
<evidence type="ECO:0000256" key="3">
    <source>
        <dbReference type="ARBA" id="ARBA00022989"/>
    </source>
</evidence>
<evidence type="ECO:0000313" key="8">
    <source>
        <dbReference type="Proteomes" id="UP001602123"/>
    </source>
</evidence>
<feature type="transmembrane region" description="Helical" evidence="6">
    <location>
        <begin position="291"/>
        <end position="314"/>
    </location>
</feature>
<comment type="caution">
    <text evidence="7">The sequence shown here is derived from an EMBL/GenBank/DDBJ whole genome shotgun (WGS) entry which is preliminary data.</text>
</comment>
<keyword evidence="3 6" id="KW-1133">Transmembrane helix</keyword>
<dbReference type="Proteomes" id="UP001602123">
    <property type="component" value="Unassembled WGS sequence"/>
</dbReference>
<feature type="transmembrane region" description="Helical" evidence="6">
    <location>
        <begin position="108"/>
        <end position="128"/>
    </location>
</feature>
<feature type="compositionally biased region" description="Low complexity" evidence="5">
    <location>
        <begin position="327"/>
        <end position="344"/>
    </location>
</feature>
<comment type="subcellular location">
    <subcellularLocation>
        <location evidence="1">Membrane</location>
        <topology evidence="1">Multi-pass membrane protein</topology>
    </subcellularLocation>
</comment>
<organism evidence="7 8">
    <name type="scientific">Streptomyces nondiastaticus</name>
    <dbReference type="NCBI Taxonomy" id="3154512"/>
    <lineage>
        <taxon>Bacteria</taxon>
        <taxon>Bacillati</taxon>
        <taxon>Actinomycetota</taxon>
        <taxon>Actinomycetes</taxon>
        <taxon>Kitasatosporales</taxon>
        <taxon>Streptomycetaceae</taxon>
        <taxon>Streptomyces</taxon>
    </lineage>
</organism>
<proteinExistence type="predicted"/>
<feature type="transmembrane region" description="Helical" evidence="6">
    <location>
        <begin position="78"/>
        <end position="102"/>
    </location>
</feature>
<protein>
    <submittedName>
        <fullName evidence="7">Bile acid:sodium symporter family protein</fullName>
    </submittedName>
</protein>
<evidence type="ECO:0000313" key="7">
    <source>
        <dbReference type="EMBL" id="MFF4215998.1"/>
    </source>
</evidence>
<dbReference type="Gene3D" id="1.20.1530.20">
    <property type="match status" value="1"/>
</dbReference>
<dbReference type="InterPro" id="IPR002657">
    <property type="entry name" value="BilAc:Na_symport/Acr3"/>
</dbReference>
<name>A0ABW6TW70_9ACTN</name>
<dbReference type="PANTHER" id="PTHR10361">
    <property type="entry name" value="SODIUM-BILE ACID COTRANSPORTER"/>
    <property type="match status" value="1"/>
</dbReference>
<reference evidence="7 8" key="1">
    <citation type="submission" date="2024-10" db="EMBL/GenBank/DDBJ databases">
        <title>The Natural Products Discovery Center: Release of the First 8490 Sequenced Strains for Exploring Actinobacteria Biosynthetic Diversity.</title>
        <authorList>
            <person name="Kalkreuter E."/>
            <person name="Kautsar S.A."/>
            <person name="Yang D."/>
            <person name="Bader C.D."/>
            <person name="Teijaro C.N."/>
            <person name="Fluegel L."/>
            <person name="Davis C.M."/>
            <person name="Simpson J.R."/>
            <person name="Lauterbach L."/>
            <person name="Steele A.D."/>
            <person name="Gui C."/>
            <person name="Meng S."/>
            <person name="Li G."/>
            <person name="Viehrig K."/>
            <person name="Ye F."/>
            <person name="Su P."/>
            <person name="Kiefer A.F."/>
            <person name="Nichols A."/>
            <person name="Cepeda A.J."/>
            <person name="Yan W."/>
            <person name="Fan B."/>
            <person name="Jiang Y."/>
            <person name="Adhikari A."/>
            <person name="Zheng C.-J."/>
            <person name="Schuster L."/>
            <person name="Cowan T.M."/>
            <person name="Smanski M.J."/>
            <person name="Chevrette M.G."/>
            <person name="De Carvalho L.P.S."/>
            <person name="Shen B."/>
        </authorList>
    </citation>
    <scope>NUCLEOTIDE SEQUENCE [LARGE SCALE GENOMIC DNA]</scope>
    <source>
        <strain evidence="7 8">NPDC001650</strain>
    </source>
</reference>
<feature type="region of interest" description="Disordered" evidence="5">
    <location>
        <begin position="319"/>
        <end position="344"/>
    </location>
</feature>
<dbReference type="PANTHER" id="PTHR10361:SF28">
    <property type="entry name" value="P3 PROTEIN-RELATED"/>
    <property type="match status" value="1"/>
</dbReference>
<feature type="transmembrane region" description="Helical" evidence="6">
    <location>
        <begin position="135"/>
        <end position="156"/>
    </location>
</feature>
<evidence type="ECO:0000256" key="5">
    <source>
        <dbReference type="SAM" id="MobiDB-lite"/>
    </source>
</evidence>
<evidence type="ECO:0000256" key="4">
    <source>
        <dbReference type="ARBA" id="ARBA00023136"/>
    </source>
</evidence>
<dbReference type="InterPro" id="IPR038770">
    <property type="entry name" value="Na+/solute_symporter_sf"/>
</dbReference>
<evidence type="ECO:0000256" key="1">
    <source>
        <dbReference type="ARBA" id="ARBA00004141"/>
    </source>
</evidence>
<gene>
    <name evidence="7" type="ORF">ACFYZM_06900</name>
</gene>
<feature type="transmembrane region" description="Helical" evidence="6">
    <location>
        <begin position="231"/>
        <end position="254"/>
    </location>
</feature>
<feature type="transmembrane region" description="Helical" evidence="6">
    <location>
        <begin position="176"/>
        <end position="194"/>
    </location>
</feature>
<feature type="transmembrane region" description="Helical" evidence="6">
    <location>
        <begin position="20"/>
        <end position="39"/>
    </location>
</feature>
<dbReference type="RefSeq" id="WP_388625409.1">
    <property type="nucleotide sequence ID" value="NZ_JBIAUT010000002.1"/>
</dbReference>
<feature type="transmembrane region" description="Helical" evidence="6">
    <location>
        <begin position="45"/>
        <end position="66"/>
    </location>
</feature>
<keyword evidence="8" id="KW-1185">Reference proteome</keyword>
<dbReference type="InterPro" id="IPR004710">
    <property type="entry name" value="Bilac:Na_transpt"/>
</dbReference>
<evidence type="ECO:0000256" key="2">
    <source>
        <dbReference type="ARBA" id="ARBA00022692"/>
    </source>
</evidence>
<feature type="transmembrane region" description="Helical" evidence="6">
    <location>
        <begin position="201"/>
        <end position="225"/>
    </location>
</feature>
<evidence type="ECO:0000256" key="6">
    <source>
        <dbReference type="SAM" id="Phobius"/>
    </source>
</evidence>
<accession>A0ABW6TW70</accession>
<sequence length="344" mass="34594">MATSRIAPAAPAAADRTARLAVTVFPLLVVAAGALGLAAPSRFTGWAPAVPYLLGVVMFTMGLTLTGEDFRAVAKRPWAVGLGLVAHYVIMPGLGWLIATALGLPPQLAAGVILVGCAPSGTASNVVTYLARGDVALSVSVATVSTLVAPLVTPPLTLLLADRFLDVDAGAMFTDILKTVLVPVVGGALVRMVAGRRVARLLGVLPSLSALTIAVLVLIVVSGSAARIKDAAALVLLAVVLHNGLGLALGYAAGRLARLGAPSSRAMAFEVGMQNSGLAASLATAHFSPAAALPAAVFSVWHNVSGAVVAAWMSRRPTAKMSRRPTAETAPGAAGAPSADHPAP</sequence>
<keyword evidence="4 6" id="KW-0472">Membrane</keyword>